<name>A0A840Q507_URETH</name>
<dbReference type="AlphaFoldDB" id="A0A840Q507"/>
<comment type="caution">
    <text evidence="1">The sequence shown here is derived from an EMBL/GenBank/DDBJ whole genome shotgun (WGS) entry which is preliminary data.</text>
</comment>
<evidence type="ECO:0000313" key="1">
    <source>
        <dbReference type="EMBL" id="MBB5150066.1"/>
    </source>
</evidence>
<dbReference type="RefSeq" id="WP_168412693.1">
    <property type="nucleotide sequence ID" value="NZ_JAAXPW010000034.1"/>
</dbReference>
<evidence type="ECO:0008006" key="3">
    <source>
        <dbReference type="Google" id="ProtNLM"/>
    </source>
</evidence>
<accession>A0A840Q507</accession>
<dbReference type="Proteomes" id="UP000557217">
    <property type="component" value="Unassembled WGS sequence"/>
</dbReference>
<evidence type="ECO:0000313" key="2">
    <source>
        <dbReference type="Proteomes" id="UP000557217"/>
    </source>
</evidence>
<dbReference type="EMBL" id="JACHGZ010000036">
    <property type="protein sequence ID" value="MBB5150066.1"/>
    <property type="molecule type" value="Genomic_DNA"/>
</dbReference>
<gene>
    <name evidence="1" type="ORF">HNR36_002465</name>
</gene>
<protein>
    <recommendedName>
        <fullName evidence="3">Motility protein</fullName>
    </recommendedName>
</protein>
<organism evidence="1 2">
    <name type="scientific">Ureibacillus thermosphaericus</name>
    <dbReference type="NCBI Taxonomy" id="51173"/>
    <lineage>
        <taxon>Bacteria</taxon>
        <taxon>Bacillati</taxon>
        <taxon>Bacillota</taxon>
        <taxon>Bacilli</taxon>
        <taxon>Bacillales</taxon>
        <taxon>Caryophanaceae</taxon>
        <taxon>Ureibacillus</taxon>
    </lineage>
</organism>
<reference evidence="1 2" key="1">
    <citation type="submission" date="2020-08" db="EMBL/GenBank/DDBJ databases">
        <title>Genomic Encyclopedia of Type Strains, Phase IV (KMG-IV): sequencing the most valuable type-strain genomes for metagenomic binning, comparative biology and taxonomic classification.</title>
        <authorList>
            <person name="Goeker M."/>
        </authorList>
    </citation>
    <scope>NUCLEOTIDE SEQUENCE [LARGE SCALE GENOMIC DNA]</scope>
    <source>
        <strain evidence="1 2">DSM 10633</strain>
    </source>
</reference>
<proteinExistence type="predicted"/>
<keyword evidence="2" id="KW-1185">Reference proteome</keyword>
<sequence>MDINSIISSQLASLQHTLQLSILDKSLNLGSSGVIEMLEKSNQAQHQINHPYKGNVIDVSI</sequence>